<feature type="compositionally biased region" description="Polar residues" evidence="1">
    <location>
        <begin position="714"/>
        <end position="724"/>
    </location>
</feature>
<feature type="transmembrane region" description="Helical" evidence="2">
    <location>
        <begin position="586"/>
        <end position="605"/>
    </location>
</feature>
<keyword evidence="2" id="KW-0812">Transmembrane</keyword>
<evidence type="ECO:0000259" key="3">
    <source>
        <dbReference type="Pfam" id="PF02517"/>
    </source>
</evidence>
<dbReference type="EMBL" id="CP036287">
    <property type="protein sequence ID" value="QDU67610.1"/>
    <property type="molecule type" value="Genomic_DNA"/>
</dbReference>
<dbReference type="AlphaFoldDB" id="A0A518BKV7"/>
<accession>A0A518BKV7</accession>
<feature type="region of interest" description="Disordered" evidence="1">
    <location>
        <begin position="119"/>
        <end position="146"/>
    </location>
</feature>
<dbReference type="InterPro" id="IPR003675">
    <property type="entry name" value="Rce1/LyrA-like_dom"/>
</dbReference>
<dbReference type="PANTHER" id="PTHR43471">
    <property type="entry name" value="ABC TRANSPORTER PERMEASE"/>
    <property type="match status" value="1"/>
</dbReference>
<keyword evidence="5" id="KW-1185">Reference proteome</keyword>
<gene>
    <name evidence="4" type="ORF">Pla133_26980</name>
</gene>
<evidence type="ECO:0000256" key="1">
    <source>
        <dbReference type="SAM" id="MobiDB-lite"/>
    </source>
</evidence>
<reference evidence="4 5" key="1">
    <citation type="submission" date="2019-02" db="EMBL/GenBank/DDBJ databases">
        <title>Deep-cultivation of Planctomycetes and their phenomic and genomic characterization uncovers novel biology.</title>
        <authorList>
            <person name="Wiegand S."/>
            <person name="Jogler M."/>
            <person name="Boedeker C."/>
            <person name="Pinto D."/>
            <person name="Vollmers J."/>
            <person name="Rivas-Marin E."/>
            <person name="Kohn T."/>
            <person name="Peeters S.H."/>
            <person name="Heuer A."/>
            <person name="Rast P."/>
            <person name="Oberbeckmann S."/>
            <person name="Bunk B."/>
            <person name="Jeske O."/>
            <person name="Meyerdierks A."/>
            <person name="Storesund J.E."/>
            <person name="Kallscheuer N."/>
            <person name="Luecker S."/>
            <person name="Lage O.M."/>
            <person name="Pohl T."/>
            <person name="Merkel B.J."/>
            <person name="Hornburger P."/>
            <person name="Mueller R.-W."/>
            <person name="Bruemmer F."/>
            <person name="Labrenz M."/>
            <person name="Spormann A.M."/>
            <person name="Op den Camp H."/>
            <person name="Overmann J."/>
            <person name="Amann R."/>
            <person name="Jetten M.S.M."/>
            <person name="Mascher T."/>
            <person name="Medema M.H."/>
            <person name="Devos D.P."/>
            <person name="Kaster A.-K."/>
            <person name="Ovreas L."/>
            <person name="Rohde M."/>
            <person name="Galperin M.Y."/>
            <person name="Jogler C."/>
        </authorList>
    </citation>
    <scope>NUCLEOTIDE SEQUENCE [LARGE SCALE GENOMIC DNA]</scope>
    <source>
        <strain evidence="4 5">Pla133</strain>
    </source>
</reference>
<feature type="transmembrane region" description="Helical" evidence="2">
    <location>
        <begin position="40"/>
        <end position="59"/>
    </location>
</feature>
<dbReference type="PANTHER" id="PTHR43471:SF3">
    <property type="entry name" value="ABC TRANSPORTER PERMEASE PROTEIN NATB"/>
    <property type="match status" value="1"/>
</dbReference>
<feature type="region of interest" description="Disordered" evidence="1">
    <location>
        <begin position="714"/>
        <end position="735"/>
    </location>
</feature>
<dbReference type="GO" id="GO:0005886">
    <property type="term" value="C:plasma membrane"/>
    <property type="evidence" value="ECO:0007669"/>
    <property type="project" value="UniProtKB-SubCell"/>
</dbReference>
<dbReference type="GO" id="GO:0140359">
    <property type="term" value="F:ABC-type transporter activity"/>
    <property type="evidence" value="ECO:0007669"/>
    <property type="project" value="InterPro"/>
</dbReference>
<evidence type="ECO:0000256" key="2">
    <source>
        <dbReference type="SAM" id="Phobius"/>
    </source>
</evidence>
<feature type="transmembrane region" description="Helical" evidence="2">
    <location>
        <begin position="491"/>
        <end position="510"/>
    </location>
</feature>
<feature type="domain" description="CAAX prenyl protease 2/Lysostaphin resistance protein A-like" evidence="3">
    <location>
        <begin position="586"/>
        <end position="672"/>
    </location>
</feature>
<dbReference type="Pfam" id="PF02517">
    <property type="entry name" value="Rce1-like"/>
    <property type="match status" value="1"/>
</dbReference>
<proteinExistence type="predicted"/>
<feature type="transmembrane region" description="Helical" evidence="2">
    <location>
        <begin position="331"/>
        <end position="357"/>
    </location>
</feature>
<dbReference type="GO" id="GO:0080120">
    <property type="term" value="P:CAAX-box protein maturation"/>
    <property type="evidence" value="ECO:0007669"/>
    <property type="project" value="UniProtKB-ARBA"/>
</dbReference>
<dbReference type="GO" id="GO:0004175">
    <property type="term" value="F:endopeptidase activity"/>
    <property type="evidence" value="ECO:0007669"/>
    <property type="project" value="UniProtKB-ARBA"/>
</dbReference>
<name>A0A518BKV7_9BACT</name>
<feature type="transmembrane region" description="Helical" evidence="2">
    <location>
        <begin position="411"/>
        <end position="433"/>
    </location>
</feature>
<feature type="transmembrane region" description="Helical" evidence="2">
    <location>
        <begin position="289"/>
        <end position="319"/>
    </location>
</feature>
<evidence type="ECO:0000313" key="4">
    <source>
        <dbReference type="EMBL" id="QDU67610.1"/>
    </source>
</evidence>
<feature type="transmembrane region" description="Helical" evidence="2">
    <location>
        <begin position="369"/>
        <end position="391"/>
    </location>
</feature>
<dbReference type="RefSeq" id="WP_145065936.1">
    <property type="nucleotide sequence ID" value="NZ_CP036287.1"/>
</dbReference>
<dbReference type="Pfam" id="PF12679">
    <property type="entry name" value="ABC2_membrane_2"/>
    <property type="match status" value="1"/>
</dbReference>
<feature type="transmembrane region" description="Helical" evidence="2">
    <location>
        <begin position="467"/>
        <end position="485"/>
    </location>
</feature>
<evidence type="ECO:0000313" key="5">
    <source>
        <dbReference type="Proteomes" id="UP000316921"/>
    </source>
</evidence>
<dbReference type="KEGG" id="pbap:Pla133_26980"/>
<sequence length="735" mass="75289">MTTSSRPGAGGSGARASGGRSVVALVARGELLRLLRDRKAVFFALVLPLLLYPLLFLGSEKLGQASERRMEDQSVAIAANLEALDGDLRQQLLDRLPAPDGATFSIADELLEGLTDGAAPEAGAVGEDASNAGGDDHSGEDAQRERASELLEELAVDLLLVARPSDSEGSPPVIVAWFRRNDESGMRASQLIGSAVSDLSTTLFEARLVELLGVDPAQSFAATSEDVASVADSAGLALGKLLPLIAVLVVLSGGAFAALEAFAAEREVGTLETLLVQPVERIDIARGKLIAVLATGLAAWIGNAASLIACAAGGLLATIDEGLADAPVAVLIGRVGLGTVIMLPTIALIASVLGMVSARARSYREGQNYILPLTLAGMALASPAAAADVVFDPLLALIPVLGPSLAMRDALAGSLAPVPALVALASSAVYALLALRGIANTLDAERLLQGADVDAEAGARRAHARRAILWGGVGVGAVLLIGSWLQSKDLVWGLVATLWGLALGIALLAARDLGKKLDLRPAAVLGLTGGSPVGVGLGVCGALLAGPGLGQMAGKVLELQERVLPMPTVDAGAMEQVFAALLDRPLIVALFLVAISPAICEELLFRGAVLTGLRRDLSVGKTLGWQALLFALAHGSVHRLVPTASLGLILGLLRLRTGSILPCIALHASYNGVLVAATQMDPEGRAASLLQHPAWMLATIAGLALALLPRQAAVESTTPTTPTKPNAVPTADRQP</sequence>
<feature type="transmembrane region" description="Helical" evidence="2">
    <location>
        <begin position="522"/>
        <end position="545"/>
    </location>
</feature>
<keyword evidence="2" id="KW-1133">Transmembrane helix</keyword>
<organism evidence="4 5">
    <name type="scientific">Engelhardtia mirabilis</name>
    <dbReference type="NCBI Taxonomy" id="2528011"/>
    <lineage>
        <taxon>Bacteria</taxon>
        <taxon>Pseudomonadati</taxon>
        <taxon>Planctomycetota</taxon>
        <taxon>Planctomycetia</taxon>
        <taxon>Planctomycetia incertae sedis</taxon>
        <taxon>Engelhardtia</taxon>
    </lineage>
</organism>
<feature type="compositionally biased region" description="Basic and acidic residues" evidence="1">
    <location>
        <begin position="134"/>
        <end position="146"/>
    </location>
</feature>
<protein>
    <submittedName>
        <fullName evidence="4">ABC-2 family transporter protein</fullName>
    </submittedName>
</protein>
<keyword evidence="2" id="KW-0472">Membrane</keyword>
<dbReference type="Proteomes" id="UP000316921">
    <property type="component" value="Chromosome"/>
</dbReference>